<gene>
    <name evidence="1" type="ORF">DSO57_1027338</name>
</gene>
<dbReference type="EMBL" id="QTSX02003716">
    <property type="protein sequence ID" value="KAJ9068576.1"/>
    <property type="molecule type" value="Genomic_DNA"/>
</dbReference>
<proteinExistence type="predicted"/>
<accession>A0ACC2T230</accession>
<evidence type="ECO:0000313" key="2">
    <source>
        <dbReference type="Proteomes" id="UP001165960"/>
    </source>
</evidence>
<name>A0ACC2T230_9FUNG</name>
<sequence length="251" mass="27047">MSSSDCAIVTGGASGIGKSLVNRLVQRGVKVVFADISAGPGKEFEAELNKEGKRALFVECNVAVEEHLNNLFEVATKEFGGANIVINNAGITRNEDLGGSLDYIDDLVQINLVSVIKGTSLAIQHFKGQNCQEKKKDFNIINIGSILGLRPEFSAPVYSLTKTAVISFSQALGYLADIGIRVNCIAPCFIDTNLMKDIQKSSLDVLVQSRGGYMDVSLVEKAFCHLLDNKELVGEVYEVDPAHIGLIPKAK</sequence>
<protein>
    <submittedName>
        <fullName evidence="1">Uncharacterized protein</fullName>
    </submittedName>
</protein>
<evidence type="ECO:0000313" key="1">
    <source>
        <dbReference type="EMBL" id="KAJ9068576.1"/>
    </source>
</evidence>
<comment type="caution">
    <text evidence="1">The sequence shown here is derived from an EMBL/GenBank/DDBJ whole genome shotgun (WGS) entry which is preliminary data.</text>
</comment>
<keyword evidence="2" id="KW-1185">Reference proteome</keyword>
<reference evidence="1" key="1">
    <citation type="submission" date="2022-04" db="EMBL/GenBank/DDBJ databases">
        <title>Genome of the entomopathogenic fungus Entomophthora muscae.</title>
        <authorList>
            <person name="Elya C."/>
            <person name="Lovett B.R."/>
            <person name="Lee E."/>
            <person name="Macias A.M."/>
            <person name="Hajek A.E."/>
            <person name="De Bivort B.L."/>
            <person name="Kasson M.T."/>
            <person name="De Fine Licht H.H."/>
            <person name="Stajich J.E."/>
        </authorList>
    </citation>
    <scope>NUCLEOTIDE SEQUENCE</scope>
    <source>
        <strain evidence="1">Berkeley</strain>
    </source>
</reference>
<organism evidence="1 2">
    <name type="scientific">Entomophthora muscae</name>
    <dbReference type="NCBI Taxonomy" id="34485"/>
    <lineage>
        <taxon>Eukaryota</taxon>
        <taxon>Fungi</taxon>
        <taxon>Fungi incertae sedis</taxon>
        <taxon>Zoopagomycota</taxon>
        <taxon>Entomophthoromycotina</taxon>
        <taxon>Entomophthoromycetes</taxon>
        <taxon>Entomophthorales</taxon>
        <taxon>Entomophthoraceae</taxon>
        <taxon>Entomophthora</taxon>
    </lineage>
</organism>
<dbReference type="Proteomes" id="UP001165960">
    <property type="component" value="Unassembled WGS sequence"/>
</dbReference>